<dbReference type="EMBL" id="HBUF01617426">
    <property type="protein sequence ID" value="CAG6780208.1"/>
    <property type="molecule type" value="Transcribed_RNA"/>
</dbReference>
<dbReference type="EMBL" id="HBUF01093144">
    <property type="protein sequence ID" value="CAG6636170.1"/>
    <property type="molecule type" value="Transcribed_RNA"/>
</dbReference>
<keyword evidence="1" id="KW-0472">Membrane</keyword>
<dbReference type="EMBL" id="HBUF01093145">
    <property type="protein sequence ID" value="CAG6636176.1"/>
    <property type="molecule type" value="Transcribed_RNA"/>
</dbReference>
<dbReference type="EMBL" id="HBUF01355734">
    <property type="protein sequence ID" value="CAG6717325.1"/>
    <property type="molecule type" value="Transcribed_RNA"/>
</dbReference>
<dbReference type="AlphaFoldDB" id="A0A8D9B7T7"/>
<dbReference type="EMBL" id="HBUF01294645">
    <property type="protein sequence ID" value="CAG6689916.1"/>
    <property type="molecule type" value="Transcribed_RNA"/>
</dbReference>
<dbReference type="EMBL" id="HBUF01617424">
    <property type="protein sequence ID" value="CAG6780199.1"/>
    <property type="molecule type" value="Transcribed_RNA"/>
</dbReference>
<feature type="transmembrane region" description="Helical" evidence="1">
    <location>
        <begin position="80"/>
        <end position="105"/>
    </location>
</feature>
<keyword evidence="1" id="KW-0812">Transmembrane</keyword>
<reference evidence="2" key="1">
    <citation type="submission" date="2021-05" db="EMBL/GenBank/DDBJ databases">
        <authorList>
            <person name="Alioto T."/>
            <person name="Alioto T."/>
            <person name="Gomez Garrido J."/>
        </authorList>
    </citation>
    <scope>NUCLEOTIDE SEQUENCE</scope>
</reference>
<dbReference type="EMBL" id="HBUF01617423">
    <property type="protein sequence ID" value="CAG6780194.1"/>
    <property type="molecule type" value="Transcribed_RNA"/>
</dbReference>
<keyword evidence="1" id="KW-1133">Transmembrane helix</keyword>
<dbReference type="EMBL" id="HBUF01093146">
    <property type="protein sequence ID" value="CAG6636182.1"/>
    <property type="molecule type" value="Transcribed_RNA"/>
</dbReference>
<evidence type="ECO:0000313" key="2">
    <source>
        <dbReference type="EMBL" id="CAG6780203.1"/>
    </source>
</evidence>
<protein>
    <submittedName>
        <fullName evidence="2">Uncharacterized protein</fullName>
    </submittedName>
</protein>
<organism evidence="2">
    <name type="scientific">Cacopsylla melanoneura</name>
    <dbReference type="NCBI Taxonomy" id="428564"/>
    <lineage>
        <taxon>Eukaryota</taxon>
        <taxon>Metazoa</taxon>
        <taxon>Ecdysozoa</taxon>
        <taxon>Arthropoda</taxon>
        <taxon>Hexapoda</taxon>
        <taxon>Insecta</taxon>
        <taxon>Pterygota</taxon>
        <taxon>Neoptera</taxon>
        <taxon>Paraneoptera</taxon>
        <taxon>Hemiptera</taxon>
        <taxon>Sternorrhyncha</taxon>
        <taxon>Psylloidea</taxon>
        <taxon>Psyllidae</taxon>
        <taxon>Psyllinae</taxon>
        <taxon>Cacopsylla</taxon>
    </lineage>
</organism>
<proteinExistence type="predicted"/>
<dbReference type="EMBL" id="HBUF01294646">
    <property type="protein sequence ID" value="CAG6689921.1"/>
    <property type="molecule type" value="Transcribed_RNA"/>
</dbReference>
<sequence>MSWLGCMTSFIYVNSALTPRPNLKPLTITFEAIITFQPTSLCSLTMELRSRSNTALRMIFKMTCAKSSTSHRMLKMKKEITLIFVKMILILKLTIIMKILMIMMMKR</sequence>
<name>A0A8D9B7T7_9HEMI</name>
<dbReference type="EMBL" id="HBUF01093143">
    <property type="protein sequence ID" value="CAG6636164.1"/>
    <property type="molecule type" value="Transcribed_RNA"/>
</dbReference>
<dbReference type="EMBL" id="HBUF01617425">
    <property type="protein sequence ID" value="CAG6780203.1"/>
    <property type="molecule type" value="Transcribed_RNA"/>
</dbReference>
<dbReference type="EMBL" id="HBUF01294648">
    <property type="protein sequence ID" value="CAG6689930.1"/>
    <property type="molecule type" value="Transcribed_RNA"/>
</dbReference>
<dbReference type="EMBL" id="HBUF01294647">
    <property type="protein sequence ID" value="CAG6689925.1"/>
    <property type="molecule type" value="Transcribed_RNA"/>
</dbReference>
<evidence type="ECO:0000256" key="1">
    <source>
        <dbReference type="SAM" id="Phobius"/>
    </source>
</evidence>
<dbReference type="EMBL" id="HBUF01355733">
    <property type="protein sequence ID" value="CAG6717321.1"/>
    <property type="molecule type" value="Transcribed_RNA"/>
</dbReference>
<dbReference type="EMBL" id="HBUF01355735">
    <property type="protein sequence ID" value="CAG6717329.1"/>
    <property type="molecule type" value="Transcribed_RNA"/>
</dbReference>
<accession>A0A8D9B7T7</accession>